<dbReference type="GO" id="GO:0015276">
    <property type="term" value="F:ligand-gated monoatomic ion channel activity"/>
    <property type="evidence" value="ECO:0007669"/>
    <property type="project" value="InterPro"/>
</dbReference>
<protein>
    <recommendedName>
        <fullName evidence="7">Solute-binding protein family 3/N-terminal domain-containing protein</fullName>
    </recommendedName>
</protein>
<keyword evidence="6" id="KW-1185">Reference proteome</keyword>
<feature type="chain" id="PRO_5039122649" description="Solute-binding protein family 3/N-terminal domain-containing protein" evidence="2">
    <location>
        <begin position="32"/>
        <end position="287"/>
    </location>
</feature>
<dbReference type="InterPro" id="IPR001638">
    <property type="entry name" value="Solute-binding_3/MltF_N"/>
</dbReference>
<dbReference type="KEGG" id="avu:BK816_06390"/>
<dbReference type="Pfam" id="PF00497">
    <property type="entry name" value="SBP_bac_3"/>
    <property type="match status" value="1"/>
</dbReference>
<feature type="domain" description="Solute-binding protein family 3/N-terminal" evidence="3">
    <location>
        <begin position="64"/>
        <end position="287"/>
    </location>
</feature>
<gene>
    <name evidence="5" type="ORF">BK816_06390</name>
</gene>
<dbReference type="SMART" id="SM00079">
    <property type="entry name" value="PBPe"/>
    <property type="match status" value="1"/>
</dbReference>
<dbReference type="PANTHER" id="PTHR35936:SF34">
    <property type="entry name" value="ABC TRANSPORTER EXTRACELLULAR-BINDING PROTEIN YCKB-RELATED"/>
    <property type="match status" value="1"/>
</dbReference>
<dbReference type="SMART" id="SM00062">
    <property type="entry name" value="PBPb"/>
    <property type="match status" value="1"/>
</dbReference>
<dbReference type="Gene3D" id="3.40.190.10">
    <property type="entry name" value="Periplasmic binding protein-like II"/>
    <property type="match status" value="2"/>
</dbReference>
<dbReference type="AlphaFoldDB" id="A0A1D9MMN6"/>
<feature type="signal peptide" evidence="2">
    <location>
        <begin position="1"/>
        <end position="31"/>
    </location>
</feature>
<evidence type="ECO:0000259" key="3">
    <source>
        <dbReference type="SMART" id="SM00062"/>
    </source>
</evidence>
<reference evidence="5 6" key="1">
    <citation type="submission" date="2016-10" db="EMBL/GenBank/DDBJ databases">
        <title>Actinomyces aegypiusis sp. nov., isolated from the Aegypius monachus in Qinghai Tibet Plateau China.</title>
        <authorList>
            <person name="Wang Y."/>
        </authorList>
    </citation>
    <scope>NUCLEOTIDE SEQUENCE [LARGE SCALE GENOMIC DNA]</scope>
    <source>
        <strain evidence="5 6">VUL4_3</strain>
    </source>
</reference>
<dbReference type="STRING" id="1912795.BK816_06390"/>
<accession>A0A1D9MMN6</accession>
<evidence type="ECO:0008006" key="7">
    <source>
        <dbReference type="Google" id="ProtNLM"/>
    </source>
</evidence>
<dbReference type="InterPro" id="IPR001320">
    <property type="entry name" value="Iontro_rcpt_C"/>
</dbReference>
<evidence type="ECO:0000256" key="2">
    <source>
        <dbReference type="SAM" id="SignalP"/>
    </source>
</evidence>
<organism evidence="5 6">
    <name type="scientific">Boudabousia tangfeifanii</name>
    <dbReference type="NCBI Taxonomy" id="1912795"/>
    <lineage>
        <taxon>Bacteria</taxon>
        <taxon>Bacillati</taxon>
        <taxon>Actinomycetota</taxon>
        <taxon>Actinomycetes</taxon>
        <taxon>Actinomycetales</taxon>
        <taxon>Actinomycetaceae</taxon>
        <taxon>Boudabousia</taxon>
    </lineage>
</organism>
<evidence type="ECO:0000313" key="5">
    <source>
        <dbReference type="EMBL" id="AOZ73508.1"/>
    </source>
</evidence>
<dbReference type="CDD" id="cd00996">
    <property type="entry name" value="PBP2_AatB_like"/>
    <property type="match status" value="1"/>
</dbReference>
<dbReference type="Proteomes" id="UP000176288">
    <property type="component" value="Chromosome"/>
</dbReference>
<evidence type="ECO:0000259" key="4">
    <source>
        <dbReference type="SMART" id="SM00079"/>
    </source>
</evidence>
<sequence length="287" mass="30771">MAQSTFAARRHLAVGAVVLAGALALTGCGNAESKDAASNEKAATAEAATSATAEQSGDSTEKKELIVGYDNTFVPMGFEENGETKGFDVDLAKAAEAKTGLKFKFQNIDWSMKETELNTGKIDAIWNGYSITPERLKQVAATEPYMENAQLVLVLKDSPIKTLDDLKGKTIASQASSVAAETLVADKELAATLPGGGPQLYDTFDKALRDLEVGRADAVIGDSVLLRYYAKQKGGDQFREVGTMGDKDEFVIAVRQNDKALLDKLNGFLKEAKADGTLDTITKKWFN</sequence>
<proteinExistence type="predicted"/>
<name>A0A1D9MMN6_9ACTO</name>
<dbReference type="GO" id="GO:0016020">
    <property type="term" value="C:membrane"/>
    <property type="evidence" value="ECO:0007669"/>
    <property type="project" value="InterPro"/>
</dbReference>
<evidence type="ECO:0000313" key="6">
    <source>
        <dbReference type="Proteomes" id="UP000176288"/>
    </source>
</evidence>
<dbReference type="EMBL" id="CP017812">
    <property type="protein sequence ID" value="AOZ73508.1"/>
    <property type="molecule type" value="Genomic_DNA"/>
</dbReference>
<evidence type="ECO:0000256" key="1">
    <source>
        <dbReference type="ARBA" id="ARBA00022729"/>
    </source>
</evidence>
<dbReference type="SUPFAM" id="SSF53850">
    <property type="entry name" value="Periplasmic binding protein-like II"/>
    <property type="match status" value="1"/>
</dbReference>
<dbReference type="PANTHER" id="PTHR35936">
    <property type="entry name" value="MEMBRANE-BOUND LYTIC MUREIN TRANSGLYCOSYLASE F"/>
    <property type="match status" value="1"/>
</dbReference>
<keyword evidence="1 2" id="KW-0732">Signal</keyword>
<feature type="domain" description="Ionotropic glutamate receptor C-terminal" evidence="4">
    <location>
        <begin position="64"/>
        <end position="287"/>
    </location>
</feature>